<evidence type="ECO:0000313" key="2">
    <source>
        <dbReference type="EMBL" id="HIS82056.1"/>
    </source>
</evidence>
<feature type="transmembrane region" description="Helical" evidence="1">
    <location>
        <begin position="116"/>
        <end position="133"/>
    </location>
</feature>
<feature type="transmembrane region" description="Helical" evidence="1">
    <location>
        <begin position="153"/>
        <end position="173"/>
    </location>
</feature>
<evidence type="ECO:0000313" key="3">
    <source>
        <dbReference type="Proteomes" id="UP000824139"/>
    </source>
</evidence>
<feature type="transmembrane region" description="Helical" evidence="1">
    <location>
        <begin position="242"/>
        <end position="261"/>
    </location>
</feature>
<feature type="transmembrane region" description="Helical" evidence="1">
    <location>
        <begin position="317"/>
        <end position="336"/>
    </location>
</feature>
<dbReference type="Proteomes" id="UP000824139">
    <property type="component" value="Unassembled WGS sequence"/>
</dbReference>
<dbReference type="AlphaFoldDB" id="A0A9D1K327"/>
<proteinExistence type="predicted"/>
<evidence type="ECO:0008006" key="4">
    <source>
        <dbReference type="Google" id="ProtNLM"/>
    </source>
</evidence>
<reference evidence="2" key="2">
    <citation type="journal article" date="2021" name="PeerJ">
        <title>Extensive microbial diversity within the chicken gut microbiome revealed by metagenomics and culture.</title>
        <authorList>
            <person name="Gilroy R."/>
            <person name="Ravi A."/>
            <person name="Getino M."/>
            <person name="Pursley I."/>
            <person name="Horton D.L."/>
            <person name="Alikhan N.F."/>
            <person name="Baker D."/>
            <person name="Gharbi K."/>
            <person name="Hall N."/>
            <person name="Watson M."/>
            <person name="Adriaenssens E.M."/>
            <person name="Foster-Nyarko E."/>
            <person name="Jarju S."/>
            <person name="Secka A."/>
            <person name="Antonio M."/>
            <person name="Oren A."/>
            <person name="Chaudhuri R.R."/>
            <person name="La Ragione R."/>
            <person name="Hildebrand F."/>
            <person name="Pallen M.J."/>
        </authorList>
    </citation>
    <scope>NUCLEOTIDE SEQUENCE</scope>
    <source>
        <strain evidence="2">CHK152-2994</strain>
    </source>
</reference>
<feature type="transmembrane region" description="Helical" evidence="1">
    <location>
        <begin position="210"/>
        <end position="230"/>
    </location>
</feature>
<reference evidence="2" key="1">
    <citation type="submission" date="2020-10" db="EMBL/GenBank/DDBJ databases">
        <authorList>
            <person name="Gilroy R."/>
        </authorList>
    </citation>
    <scope>NUCLEOTIDE SEQUENCE</scope>
    <source>
        <strain evidence="2">CHK152-2994</strain>
    </source>
</reference>
<keyword evidence="1" id="KW-0812">Transmembrane</keyword>
<feature type="transmembrane region" description="Helical" evidence="1">
    <location>
        <begin position="267"/>
        <end position="286"/>
    </location>
</feature>
<gene>
    <name evidence="2" type="ORF">IAD41_00385</name>
</gene>
<feature type="transmembrane region" description="Helical" evidence="1">
    <location>
        <begin position="59"/>
        <end position="76"/>
    </location>
</feature>
<evidence type="ECO:0000256" key="1">
    <source>
        <dbReference type="SAM" id="Phobius"/>
    </source>
</evidence>
<organism evidence="2 3">
    <name type="scientific">Candidatus Scatenecus faecavium</name>
    <dbReference type="NCBI Taxonomy" id="2840915"/>
    <lineage>
        <taxon>Bacteria</taxon>
        <taxon>Candidatus Scatenecus</taxon>
    </lineage>
</organism>
<keyword evidence="1" id="KW-1133">Transmembrane helix</keyword>
<feature type="transmembrane region" description="Helical" evidence="1">
    <location>
        <begin position="88"/>
        <end position="107"/>
    </location>
</feature>
<name>A0A9D1K327_9BACT</name>
<keyword evidence="1" id="KW-0472">Membrane</keyword>
<feature type="transmembrane region" description="Helical" evidence="1">
    <location>
        <begin position="180"/>
        <end position="204"/>
    </location>
</feature>
<protein>
    <recommendedName>
        <fullName evidence="4">DUF2157 domain-containing protein</fullName>
    </recommendedName>
</protein>
<comment type="caution">
    <text evidence="2">The sequence shown here is derived from an EMBL/GenBank/DDBJ whole genome shotgun (WGS) entry which is preliminary data.</text>
</comment>
<sequence>MNFDEKDLLLAQKKGIISSETFEKLLDFLTNLNVYNTETNNVCEIAKIEVKKKFTLENFLYYFGALIIICAMGWYLGNTFDTYGNGGLLALSVLYFAIFAGIGNLLWKNDKKTPGGLLYVCAVSVVPLAVWAFERLIGIMPEGYDSYSKFHVWSRSGFILMEIATICVGLIFLKFRKFPLLILPICWALWYLSMDIVPLCLGNISEPTWGMRNFATTVFAILMLGAALKLDKKTNEDYSKWLYIFGATMLWFAILSILIRLYWNNEIAYFLFAMFSLLYMIVSILLQRKVFMIWGAIGVFGYIGHLAYTVFKDSPLFVLSLVILGLVIIFSGAYYAKNCDKIETNLRAFILNGKKSRE</sequence>
<feature type="transmembrane region" description="Helical" evidence="1">
    <location>
        <begin position="293"/>
        <end position="311"/>
    </location>
</feature>
<dbReference type="EMBL" id="DVJO01000011">
    <property type="protein sequence ID" value="HIS82056.1"/>
    <property type="molecule type" value="Genomic_DNA"/>
</dbReference>
<accession>A0A9D1K327</accession>